<name>A0ABZ2M9T2_9BACT</name>
<dbReference type="EMBL" id="CP089984">
    <property type="protein sequence ID" value="WXB19264.1"/>
    <property type="molecule type" value="Genomic_DNA"/>
</dbReference>
<proteinExistence type="predicted"/>
<feature type="transmembrane region" description="Helical" evidence="6">
    <location>
        <begin position="633"/>
        <end position="655"/>
    </location>
</feature>
<keyword evidence="1" id="KW-0808">Transferase</keyword>
<evidence type="ECO:0000256" key="6">
    <source>
        <dbReference type="SAM" id="Phobius"/>
    </source>
</evidence>
<evidence type="ECO:0000256" key="2">
    <source>
        <dbReference type="ARBA" id="ARBA00022741"/>
    </source>
</evidence>
<gene>
    <name evidence="8" type="ORF">LZC94_18765</name>
</gene>
<keyword evidence="2" id="KW-0547">Nucleotide-binding</keyword>
<dbReference type="Pfam" id="PF00069">
    <property type="entry name" value="Pkinase"/>
    <property type="match status" value="1"/>
</dbReference>
<sequence length="828" mass="86646">MKADDRPPETVGNFRVIRRLTSGGTSDVLLARPIKPAGDHRPVVLKMLLPQYQDDPAYERMLAKEAEAYGRLHHPFIVQLFEVFAVRDKLVIVLEYVDGLALNRLRAQLQGQGQWLDDRASAYLVWCIFSALSAAHNARDPETGIAAPVIHRDINPSNVLIPWDGRVKIADFSIAKVIGVTGDTKAGITKGTFGYMAPEQVRGEKITERVDIYTATLLLWEQFARRKAIQYSALPEIEVMRAMAYPHLVSLDVLRPDLPETIRRAVATGLEADPAKRELSADDMVAILRDFVSPDEGRRLLQDTLYRLREGEEESTSADRSWAKMTPISSPDASYNGGTPPGSVARGEDSLPAFPLESLESPSEGGATVRPSFEPRDARASDSEVDRETLPTSSFALGALMAPPNEGSDSIPVDTEMRGSASSVSFSELLLPRSAEPMTTKAESTTTTSSVPPPDPHQATLLGGIEVRASGAPVIQEAAAAPPAGPFITQVDEHEAPTSRPPPVEETLVSPAPPGIPTPSSKSVPVSLSGEESPMRIPVPDLMGQTIPTDPLIPPAVGGTSNALAATVPAIPSQLLPQMMADKMKAEQASAENKADVAPASAGGSKPGTMPWQPEAAASPASGPGAEPQKSKVAWWIGGAVALFAVGVGAASLFVRQQEPPSAAPVTQAGSSAEAPGAPGEAPGAPGAPAAAPLPSGAAAAPSEPAKPEAPKAEPAKPEPAKAEPAKPESAKPEPAKPEHAKPEPAKPEPPKAEVKEPAAPAPAKGDDKTGTLVVERGGGHRIFLDGKVVGQGAGSHTVPCGRHTIKVGSDGAPQELTIPCGGTVNAK</sequence>
<protein>
    <submittedName>
        <fullName evidence="8">Protein kinase</fullName>
    </submittedName>
</protein>
<evidence type="ECO:0000256" key="3">
    <source>
        <dbReference type="ARBA" id="ARBA00022777"/>
    </source>
</evidence>
<dbReference type="PROSITE" id="PS50011">
    <property type="entry name" value="PROTEIN_KINASE_DOM"/>
    <property type="match status" value="1"/>
</dbReference>
<feature type="compositionally biased region" description="Polar residues" evidence="5">
    <location>
        <begin position="327"/>
        <end position="337"/>
    </location>
</feature>
<keyword evidence="6" id="KW-1133">Transmembrane helix</keyword>
<feature type="compositionally biased region" description="Basic and acidic residues" evidence="5">
    <location>
        <begin position="373"/>
        <end position="389"/>
    </location>
</feature>
<feature type="region of interest" description="Disordered" evidence="5">
    <location>
        <begin position="310"/>
        <end position="389"/>
    </location>
</feature>
<dbReference type="Gene3D" id="1.10.510.10">
    <property type="entry name" value="Transferase(Phosphotransferase) domain 1"/>
    <property type="match status" value="1"/>
</dbReference>
<dbReference type="CDD" id="cd14014">
    <property type="entry name" value="STKc_PknB_like"/>
    <property type="match status" value="1"/>
</dbReference>
<dbReference type="GO" id="GO:0016301">
    <property type="term" value="F:kinase activity"/>
    <property type="evidence" value="ECO:0007669"/>
    <property type="project" value="UniProtKB-KW"/>
</dbReference>
<organism evidence="8 9">
    <name type="scientific">Pendulispora albinea</name>
    <dbReference type="NCBI Taxonomy" id="2741071"/>
    <lineage>
        <taxon>Bacteria</taxon>
        <taxon>Pseudomonadati</taxon>
        <taxon>Myxococcota</taxon>
        <taxon>Myxococcia</taxon>
        <taxon>Myxococcales</taxon>
        <taxon>Sorangiineae</taxon>
        <taxon>Pendulisporaceae</taxon>
        <taxon>Pendulispora</taxon>
    </lineage>
</organism>
<keyword evidence="9" id="KW-1185">Reference proteome</keyword>
<keyword evidence="6" id="KW-0472">Membrane</keyword>
<evidence type="ECO:0000313" key="9">
    <source>
        <dbReference type="Proteomes" id="UP001370348"/>
    </source>
</evidence>
<keyword evidence="3 8" id="KW-0418">Kinase</keyword>
<feature type="compositionally biased region" description="Low complexity" evidence="5">
    <location>
        <begin position="614"/>
        <end position="628"/>
    </location>
</feature>
<feature type="compositionally biased region" description="Low complexity" evidence="5">
    <location>
        <begin position="439"/>
        <end position="450"/>
    </location>
</feature>
<feature type="region of interest" description="Disordered" evidence="5">
    <location>
        <begin position="432"/>
        <end position="460"/>
    </location>
</feature>
<accession>A0ABZ2M9T2</accession>
<dbReference type="PANTHER" id="PTHR43289:SF6">
    <property type="entry name" value="SERINE_THREONINE-PROTEIN KINASE NEKL-3"/>
    <property type="match status" value="1"/>
</dbReference>
<dbReference type="Proteomes" id="UP001370348">
    <property type="component" value="Chromosome"/>
</dbReference>
<evidence type="ECO:0000256" key="4">
    <source>
        <dbReference type="ARBA" id="ARBA00022840"/>
    </source>
</evidence>
<dbReference type="InterPro" id="IPR011009">
    <property type="entry name" value="Kinase-like_dom_sf"/>
</dbReference>
<evidence type="ECO:0000256" key="5">
    <source>
        <dbReference type="SAM" id="MobiDB-lite"/>
    </source>
</evidence>
<dbReference type="PANTHER" id="PTHR43289">
    <property type="entry name" value="MITOGEN-ACTIVATED PROTEIN KINASE KINASE KINASE 20-RELATED"/>
    <property type="match status" value="1"/>
</dbReference>
<keyword evidence="4" id="KW-0067">ATP-binding</keyword>
<keyword evidence="6" id="KW-0812">Transmembrane</keyword>
<feature type="domain" description="Protein kinase" evidence="7">
    <location>
        <begin position="14"/>
        <end position="292"/>
    </location>
</feature>
<evidence type="ECO:0000313" key="8">
    <source>
        <dbReference type="EMBL" id="WXB19264.1"/>
    </source>
</evidence>
<feature type="region of interest" description="Disordered" evidence="5">
    <location>
        <begin position="663"/>
        <end position="775"/>
    </location>
</feature>
<evidence type="ECO:0000259" key="7">
    <source>
        <dbReference type="PROSITE" id="PS50011"/>
    </source>
</evidence>
<dbReference type="SUPFAM" id="SSF56112">
    <property type="entry name" value="Protein kinase-like (PK-like)"/>
    <property type="match status" value="1"/>
</dbReference>
<reference evidence="8 9" key="1">
    <citation type="submission" date="2021-12" db="EMBL/GenBank/DDBJ databases">
        <title>Discovery of the Pendulisporaceae a myxobacterial family with distinct sporulation behavior and unique specialized metabolism.</title>
        <authorList>
            <person name="Garcia R."/>
            <person name="Popoff A."/>
            <person name="Bader C.D."/>
            <person name="Loehr J."/>
            <person name="Walesch S."/>
            <person name="Walt C."/>
            <person name="Boldt J."/>
            <person name="Bunk B."/>
            <person name="Haeckl F.J.F.P.J."/>
            <person name="Gunesch A.P."/>
            <person name="Birkelbach J."/>
            <person name="Nuebel U."/>
            <person name="Pietschmann T."/>
            <person name="Bach T."/>
            <person name="Mueller R."/>
        </authorList>
    </citation>
    <scope>NUCLEOTIDE SEQUENCE [LARGE SCALE GENOMIC DNA]</scope>
    <source>
        <strain evidence="8 9">MSr11954</strain>
    </source>
</reference>
<feature type="compositionally biased region" description="Basic and acidic residues" evidence="5">
    <location>
        <begin position="706"/>
        <end position="757"/>
    </location>
</feature>
<feature type="region of interest" description="Disordered" evidence="5">
    <location>
        <begin position="582"/>
        <end position="629"/>
    </location>
</feature>
<dbReference type="InterPro" id="IPR000719">
    <property type="entry name" value="Prot_kinase_dom"/>
</dbReference>
<dbReference type="Gene3D" id="3.30.200.20">
    <property type="entry name" value="Phosphorylase Kinase, domain 1"/>
    <property type="match status" value="1"/>
</dbReference>
<feature type="region of interest" description="Disordered" evidence="5">
    <location>
        <begin position="492"/>
        <end position="532"/>
    </location>
</feature>
<dbReference type="RefSeq" id="WP_394828886.1">
    <property type="nucleotide sequence ID" value="NZ_CP089984.1"/>
</dbReference>
<evidence type="ECO:0000256" key="1">
    <source>
        <dbReference type="ARBA" id="ARBA00022679"/>
    </source>
</evidence>
<feature type="compositionally biased region" description="Low complexity" evidence="5">
    <location>
        <begin position="669"/>
        <end position="704"/>
    </location>
</feature>